<dbReference type="EMBL" id="JACICC010000002">
    <property type="protein sequence ID" value="MBB3808752.1"/>
    <property type="molecule type" value="Genomic_DNA"/>
</dbReference>
<evidence type="ECO:0000313" key="1">
    <source>
        <dbReference type="EMBL" id="MBB3808752.1"/>
    </source>
</evidence>
<dbReference type="RefSeq" id="WP_183750798.1">
    <property type="nucleotide sequence ID" value="NZ_JACICC010000002.1"/>
</dbReference>
<reference evidence="1 2" key="1">
    <citation type="submission" date="2020-08" db="EMBL/GenBank/DDBJ databases">
        <title>Genomic Encyclopedia of Type Strains, Phase IV (KMG-IV): sequencing the most valuable type-strain genomes for metagenomic binning, comparative biology and taxonomic classification.</title>
        <authorList>
            <person name="Goeker M."/>
        </authorList>
    </citation>
    <scope>NUCLEOTIDE SEQUENCE [LARGE SCALE GENOMIC DNA]</scope>
    <source>
        <strain evidence="1 2">DSM 28760</strain>
    </source>
</reference>
<comment type="caution">
    <text evidence="1">The sequence shown here is derived from an EMBL/GenBank/DDBJ whole genome shotgun (WGS) entry which is preliminary data.</text>
</comment>
<keyword evidence="2" id="KW-1185">Reference proteome</keyword>
<name>A0A7W5Z2A7_9HYPH</name>
<evidence type="ECO:0008006" key="3">
    <source>
        <dbReference type="Google" id="ProtNLM"/>
    </source>
</evidence>
<accession>A0A7W5Z2A7</accession>
<organism evidence="1 2">
    <name type="scientific">Pseudochelatococcus contaminans</name>
    <dbReference type="NCBI Taxonomy" id="1538103"/>
    <lineage>
        <taxon>Bacteria</taxon>
        <taxon>Pseudomonadati</taxon>
        <taxon>Pseudomonadota</taxon>
        <taxon>Alphaproteobacteria</taxon>
        <taxon>Hyphomicrobiales</taxon>
        <taxon>Chelatococcaceae</taxon>
        <taxon>Pseudochelatococcus</taxon>
    </lineage>
</organism>
<sequence length="143" mass="15378">MDSQFEASGHTYRYGRIDARRQAHIVRRLAPMMVSVTSASEAGSLSDLASIEPLTKAVAAMTDEDFDYVVDICLSVTSRQQDGGLGWAPVWSANARRMMFDDIDLLALLGIVSQVIQGNLGGFFRAGQSGLNAERPAAPATSL</sequence>
<evidence type="ECO:0000313" key="2">
    <source>
        <dbReference type="Proteomes" id="UP000537592"/>
    </source>
</evidence>
<proteinExistence type="predicted"/>
<dbReference type="Pfam" id="PF21822">
    <property type="entry name" value="Phage_TAC_15"/>
    <property type="match status" value="1"/>
</dbReference>
<gene>
    <name evidence="1" type="ORF">FHS81_000822</name>
</gene>
<dbReference type="AlphaFoldDB" id="A0A7W5Z2A7"/>
<dbReference type="Proteomes" id="UP000537592">
    <property type="component" value="Unassembled WGS sequence"/>
</dbReference>
<dbReference type="InterPro" id="IPR049156">
    <property type="entry name" value="Phage_chap_TAC_15-like"/>
</dbReference>
<protein>
    <recommendedName>
        <fullName evidence="3">Bacteriophage protein</fullName>
    </recommendedName>
</protein>